<protein>
    <recommendedName>
        <fullName evidence="3">DUF3396 domain-containing protein</fullName>
    </recommendedName>
</protein>
<sequence length="260" mass="29334">MALRYLQTDFHLPPGVPRTSTVRDLVHRFFAGYRWFQPVRFGGVNMAERLEPGPFDPDVLAAYYDEFKGFTLGAKTDRDFLQLSPERHGRYPYTGMFTWSTSVVEAKKPGWREAHLRQVVEVMHLLGSPLVQSGIGDDFERKNNRMVPNEDGFGSTWVFNLRDYSEGLTGLFWRNIFGAPFVKHFGSRLDAIPATQRQSLDGGLVLVQPYELPTQAMTPEGDTAEARLITTLGPESFFDLPTLTRPTRVPDPASLPPPVS</sequence>
<evidence type="ECO:0008006" key="3">
    <source>
        <dbReference type="Google" id="ProtNLM"/>
    </source>
</evidence>
<dbReference type="EMBL" id="RAWG01000129">
    <property type="protein sequence ID" value="RKH40537.1"/>
    <property type="molecule type" value="Genomic_DNA"/>
</dbReference>
<dbReference type="RefSeq" id="WP_120626975.1">
    <property type="nucleotide sequence ID" value="NZ_RAWG01000129.1"/>
</dbReference>
<dbReference type="AlphaFoldDB" id="A0A3A8N7Z2"/>
<accession>A0A3A8N7Z2</accession>
<evidence type="ECO:0000313" key="1">
    <source>
        <dbReference type="EMBL" id="RKH40537.1"/>
    </source>
</evidence>
<proteinExistence type="predicted"/>
<gene>
    <name evidence="1" type="ORF">D7X12_20530</name>
</gene>
<name>A0A3A8N7Z2_9BACT</name>
<evidence type="ECO:0000313" key="2">
    <source>
        <dbReference type="Proteomes" id="UP000273405"/>
    </source>
</evidence>
<reference evidence="2" key="1">
    <citation type="submission" date="2018-09" db="EMBL/GenBank/DDBJ databases">
        <authorList>
            <person name="Livingstone P.G."/>
            <person name="Whitworth D.E."/>
        </authorList>
    </citation>
    <scope>NUCLEOTIDE SEQUENCE [LARGE SCALE GENOMIC DNA]</scope>
    <source>
        <strain evidence="2">CA040B</strain>
    </source>
</reference>
<dbReference type="Proteomes" id="UP000273405">
    <property type="component" value="Unassembled WGS sequence"/>
</dbReference>
<comment type="caution">
    <text evidence="1">The sequence shown here is derived from an EMBL/GenBank/DDBJ whole genome shotgun (WGS) entry which is preliminary data.</text>
</comment>
<keyword evidence="2" id="KW-1185">Reference proteome</keyword>
<organism evidence="1 2">
    <name type="scientific">Corallococcus sicarius</name>
    <dbReference type="NCBI Taxonomy" id="2316726"/>
    <lineage>
        <taxon>Bacteria</taxon>
        <taxon>Pseudomonadati</taxon>
        <taxon>Myxococcota</taxon>
        <taxon>Myxococcia</taxon>
        <taxon>Myxococcales</taxon>
        <taxon>Cystobacterineae</taxon>
        <taxon>Myxococcaceae</taxon>
        <taxon>Corallococcus</taxon>
    </lineage>
</organism>
<dbReference type="OrthoDB" id="5523142at2"/>